<dbReference type="Proteomes" id="UP000467841">
    <property type="component" value="Unassembled WGS sequence"/>
</dbReference>
<dbReference type="EMBL" id="CACVBM020001587">
    <property type="protein sequence ID" value="CAA7054747.1"/>
    <property type="molecule type" value="Genomic_DNA"/>
</dbReference>
<name>A0A6D2KNX1_9BRAS</name>
<organism evidence="1 2">
    <name type="scientific">Microthlaspi erraticum</name>
    <dbReference type="NCBI Taxonomy" id="1685480"/>
    <lineage>
        <taxon>Eukaryota</taxon>
        <taxon>Viridiplantae</taxon>
        <taxon>Streptophyta</taxon>
        <taxon>Embryophyta</taxon>
        <taxon>Tracheophyta</taxon>
        <taxon>Spermatophyta</taxon>
        <taxon>Magnoliopsida</taxon>
        <taxon>eudicotyledons</taxon>
        <taxon>Gunneridae</taxon>
        <taxon>Pentapetalae</taxon>
        <taxon>rosids</taxon>
        <taxon>malvids</taxon>
        <taxon>Brassicales</taxon>
        <taxon>Brassicaceae</taxon>
        <taxon>Coluteocarpeae</taxon>
        <taxon>Microthlaspi</taxon>
    </lineage>
</organism>
<gene>
    <name evidence="1" type="ORF">MERR_LOCUS41983</name>
</gene>
<dbReference type="AlphaFoldDB" id="A0A6D2KNX1"/>
<protein>
    <submittedName>
        <fullName evidence="1">Uncharacterized protein</fullName>
    </submittedName>
</protein>
<dbReference type="OrthoDB" id="1054397at2759"/>
<evidence type="ECO:0000313" key="1">
    <source>
        <dbReference type="EMBL" id="CAA7054747.1"/>
    </source>
</evidence>
<sequence length="96" mass="10817">MVSFLVMDGCDKSAIFQNFANSDRVAPSTKDSIKTSSLLKRWESVWLRVPELELTLNDLPDGQALESFVNKFLEFNKGSNAIYNPRNAMVMTRGVD</sequence>
<accession>A0A6D2KNX1</accession>
<keyword evidence="2" id="KW-1185">Reference proteome</keyword>
<proteinExistence type="predicted"/>
<comment type="caution">
    <text evidence="1">The sequence shown here is derived from an EMBL/GenBank/DDBJ whole genome shotgun (WGS) entry which is preliminary data.</text>
</comment>
<evidence type="ECO:0000313" key="2">
    <source>
        <dbReference type="Proteomes" id="UP000467841"/>
    </source>
</evidence>
<reference evidence="1" key="1">
    <citation type="submission" date="2020-01" db="EMBL/GenBank/DDBJ databases">
        <authorList>
            <person name="Mishra B."/>
        </authorList>
    </citation>
    <scope>NUCLEOTIDE SEQUENCE [LARGE SCALE GENOMIC DNA]</scope>
</reference>